<protein>
    <submittedName>
        <fullName evidence="3">Uncharacterized protein</fullName>
    </submittedName>
</protein>
<feature type="signal peptide" evidence="2">
    <location>
        <begin position="1"/>
        <end position="23"/>
    </location>
</feature>
<sequence>MRTTALALIMCLFAFMVAPSAFADNSSETNQQPLEGTYSIKDGQHRVQVTLPHAVNPQGSWIVTLNGSDEQMSQEGSRLRQFTSNYKDLIPGREYQVIAVWYGKNNGQAMDLDTCFQFKAEDPTTKEGKTIKMVDCGFNSSPKETSTSPEKESNSTPNAPEKEKATSAKEESSKLQNLNSASKEDPQASVPSPWGSTGIQLILVGCALMGRRHSSTHRK</sequence>
<feature type="region of interest" description="Disordered" evidence="1">
    <location>
        <begin position="135"/>
        <end position="196"/>
    </location>
</feature>
<organism evidence="3 4">
    <name type="scientific">Marininema mesophilum</name>
    <dbReference type="NCBI Taxonomy" id="1048340"/>
    <lineage>
        <taxon>Bacteria</taxon>
        <taxon>Bacillati</taxon>
        <taxon>Bacillota</taxon>
        <taxon>Bacilli</taxon>
        <taxon>Bacillales</taxon>
        <taxon>Thermoactinomycetaceae</taxon>
        <taxon>Marininema</taxon>
    </lineage>
</organism>
<dbReference type="AlphaFoldDB" id="A0A1H2TRE7"/>
<name>A0A1H2TRE7_9BACL</name>
<feature type="compositionally biased region" description="Polar residues" evidence="1">
    <location>
        <begin position="138"/>
        <end position="158"/>
    </location>
</feature>
<accession>A0A1H2TRE7</accession>
<feature type="chain" id="PRO_5011776490" evidence="2">
    <location>
        <begin position="24"/>
        <end position="219"/>
    </location>
</feature>
<reference evidence="3 4" key="1">
    <citation type="submission" date="2016-10" db="EMBL/GenBank/DDBJ databases">
        <authorList>
            <person name="de Groot N.N."/>
        </authorList>
    </citation>
    <scope>NUCLEOTIDE SEQUENCE [LARGE SCALE GENOMIC DNA]</scope>
    <source>
        <strain evidence="3 4">DSM 45610</strain>
    </source>
</reference>
<evidence type="ECO:0000313" key="3">
    <source>
        <dbReference type="EMBL" id="SDW46470.1"/>
    </source>
</evidence>
<evidence type="ECO:0000256" key="2">
    <source>
        <dbReference type="SAM" id="SignalP"/>
    </source>
</evidence>
<evidence type="ECO:0000256" key="1">
    <source>
        <dbReference type="SAM" id="MobiDB-lite"/>
    </source>
</evidence>
<evidence type="ECO:0000313" key="4">
    <source>
        <dbReference type="Proteomes" id="UP000198534"/>
    </source>
</evidence>
<keyword evidence="4" id="KW-1185">Reference proteome</keyword>
<dbReference type="EMBL" id="FNNQ01000003">
    <property type="protein sequence ID" value="SDW46470.1"/>
    <property type="molecule type" value="Genomic_DNA"/>
</dbReference>
<dbReference type="RefSeq" id="WP_091736933.1">
    <property type="nucleotide sequence ID" value="NZ_FNNQ01000003.1"/>
</dbReference>
<keyword evidence="2" id="KW-0732">Signal</keyword>
<proteinExistence type="predicted"/>
<gene>
    <name evidence="3" type="ORF">SAMN05444487_103227</name>
</gene>
<feature type="compositionally biased region" description="Basic and acidic residues" evidence="1">
    <location>
        <begin position="160"/>
        <end position="173"/>
    </location>
</feature>
<dbReference type="OrthoDB" id="2988184at2"/>
<dbReference type="Proteomes" id="UP000198534">
    <property type="component" value="Unassembled WGS sequence"/>
</dbReference>